<evidence type="ECO:0000313" key="2">
    <source>
        <dbReference type="EMBL" id="MBW4467581.1"/>
    </source>
</evidence>
<comment type="caution">
    <text evidence="2">The sequence shown here is derived from an EMBL/GenBank/DDBJ whole genome shotgun (WGS) entry which is preliminary data.</text>
</comment>
<feature type="domain" description="Histidine kinase/HSP90-like ATPase" evidence="1">
    <location>
        <begin position="77"/>
        <end position="195"/>
    </location>
</feature>
<gene>
    <name evidence="2" type="ORF">KME07_19310</name>
</gene>
<keyword evidence="2" id="KW-0418">Kinase</keyword>
<reference evidence="2" key="2">
    <citation type="journal article" date="2022" name="Microbiol. Resour. Announc.">
        <title>Metagenome Sequencing to Explore Phylogenomics of Terrestrial Cyanobacteria.</title>
        <authorList>
            <person name="Ward R.D."/>
            <person name="Stajich J.E."/>
            <person name="Johansen J.R."/>
            <person name="Huntemann M."/>
            <person name="Clum A."/>
            <person name="Foster B."/>
            <person name="Foster B."/>
            <person name="Roux S."/>
            <person name="Palaniappan K."/>
            <person name="Varghese N."/>
            <person name="Mukherjee S."/>
            <person name="Reddy T.B.K."/>
            <person name="Daum C."/>
            <person name="Copeland A."/>
            <person name="Chen I.A."/>
            <person name="Ivanova N.N."/>
            <person name="Kyrpides N.C."/>
            <person name="Shapiro N."/>
            <person name="Eloe-Fadrosh E.A."/>
            <person name="Pietrasiak N."/>
        </authorList>
    </citation>
    <scope>NUCLEOTIDE SEQUENCE</scope>
    <source>
        <strain evidence="2">GSE-TBD4-15B</strain>
    </source>
</reference>
<name>A0A951U6J4_9CYAN</name>
<dbReference type="InterPro" id="IPR036890">
    <property type="entry name" value="HATPase_C_sf"/>
</dbReference>
<keyword evidence="2" id="KW-0808">Transferase</keyword>
<sequence length="201" mass="21731">MCSNSLHRSLTPDSAQTNSAQTNFVQTAVKTQPTDLQAVINRTLRSLRPRLKSQSEQRGIQVVCDYGDLLAVECSAEIDQVFTALIAQAIEAVSPQADAAHTDAHTVTVQRPQVTIRTMQIPDPQGGNPRVVVCVADNGAEISLEEQSQIFAAAGKRSSSALRSCYEIVVHQHGGDLQCYSQASGTEFWVELPVNQARSLA</sequence>
<dbReference type="EMBL" id="JAHHHV010000078">
    <property type="protein sequence ID" value="MBW4467581.1"/>
    <property type="molecule type" value="Genomic_DNA"/>
</dbReference>
<protein>
    <submittedName>
        <fullName evidence="2">HAMP domain-containing histidine kinase</fullName>
    </submittedName>
</protein>
<accession>A0A951U6J4</accession>
<dbReference type="Pfam" id="PF02518">
    <property type="entry name" value="HATPase_c"/>
    <property type="match status" value="1"/>
</dbReference>
<reference evidence="2" key="1">
    <citation type="submission" date="2021-05" db="EMBL/GenBank/DDBJ databases">
        <authorList>
            <person name="Pietrasiak N."/>
            <person name="Ward R."/>
            <person name="Stajich J.E."/>
            <person name="Kurbessoian T."/>
        </authorList>
    </citation>
    <scope>NUCLEOTIDE SEQUENCE</scope>
    <source>
        <strain evidence="2">GSE-TBD4-15B</strain>
    </source>
</reference>
<dbReference type="AlphaFoldDB" id="A0A951U6J4"/>
<evidence type="ECO:0000313" key="3">
    <source>
        <dbReference type="Proteomes" id="UP000707356"/>
    </source>
</evidence>
<dbReference type="Gene3D" id="3.30.565.10">
    <property type="entry name" value="Histidine kinase-like ATPase, C-terminal domain"/>
    <property type="match status" value="1"/>
</dbReference>
<dbReference type="GO" id="GO:0016301">
    <property type="term" value="F:kinase activity"/>
    <property type="evidence" value="ECO:0007669"/>
    <property type="project" value="UniProtKB-KW"/>
</dbReference>
<dbReference type="InterPro" id="IPR003594">
    <property type="entry name" value="HATPase_dom"/>
</dbReference>
<dbReference type="SUPFAM" id="SSF55874">
    <property type="entry name" value="ATPase domain of HSP90 chaperone/DNA topoisomerase II/histidine kinase"/>
    <property type="match status" value="1"/>
</dbReference>
<proteinExistence type="predicted"/>
<organism evidence="2 3">
    <name type="scientific">Pegethrix bostrychoides GSE-TBD4-15B</name>
    <dbReference type="NCBI Taxonomy" id="2839662"/>
    <lineage>
        <taxon>Bacteria</taxon>
        <taxon>Bacillati</taxon>
        <taxon>Cyanobacteriota</taxon>
        <taxon>Cyanophyceae</taxon>
        <taxon>Oculatellales</taxon>
        <taxon>Oculatellaceae</taxon>
        <taxon>Pegethrix</taxon>
    </lineage>
</organism>
<evidence type="ECO:0000259" key="1">
    <source>
        <dbReference type="Pfam" id="PF02518"/>
    </source>
</evidence>
<dbReference type="Proteomes" id="UP000707356">
    <property type="component" value="Unassembled WGS sequence"/>
</dbReference>